<organism evidence="2 3">
    <name type="scientific">[Empedobacter] haloabium</name>
    <dbReference type="NCBI Taxonomy" id="592317"/>
    <lineage>
        <taxon>Bacteria</taxon>
        <taxon>Pseudomonadati</taxon>
        <taxon>Pseudomonadota</taxon>
        <taxon>Betaproteobacteria</taxon>
        <taxon>Burkholderiales</taxon>
        <taxon>Oxalobacteraceae</taxon>
        <taxon>Telluria group</taxon>
        <taxon>Telluria group incertae sedis</taxon>
    </lineage>
</organism>
<dbReference type="EMBL" id="CP136508">
    <property type="protein sequence ID" value="WUR14808.1"/>
    <property type="molecule type" value="Genomic_DNA"/>
</dbReference>
<sequence length="192" mass="20744">MHLTGHMTRPLAAALMTLCTIPALAGTVINTRLSGFSISHTDLNPADAYTPSAVDWSTTEIDFGSWNWHDHHQEHYQTLQGLQSGSKDLSTAGGSAAWNLRANPLFELQASLTSTQLGTAGINGRLHTPVIVLPHTAFTLTARFDSQISQSGIRPRCPAARCSTPSTWHRNGGPHPWSATPPTMIPMARSRT</sequence>
<keyword evidence="3" id="KW-1185">Reference proteome</keyword>
<protein>
    <submittedName>
        <fullName evidence="2">Uncharacterized protein</fullName>
    </submittedName>
</protein>
<accession>A0ABZ1URM6</accession>
<gene>
    <name evidence="2" type="ORF">E7V67_006770</name>
</gene>
<dbReference type="Proteomes" id="UP000321323">
    <property type="component" value="Chromosome"/>
</dbReference>
<keyword evidence="1" id="KW-0732">Signal</keyword>
<evidence type="ECO:0000313" key="3">
    <source>
        <dbReference type="Proteomes" id="UP000321323"/>
    </source>
</evidence>
<feature type="signal peptide" evidence="1">
    <location>
        <begin position="1"/>
        <end position="25"/>
    </location>
</feature>
<feature type="chain" id="PRO_5047078369" evidence="1">
    <location>
        <begin position="26"/>
        <end position="192"/>
    </location>
</feature>
<evidence type="ECO:0000256" key="1">
    <source>
        <dbReference type="SAM" id="SignalP"/>
    </source>
</evidence>
<evidence type="ECO:0000313" key="2">
    <source>
        <dbReference type="EMBL" id="WUR14808.1"/>
    </source>
</evidence>
<name>A0ABZ1URM6_9BURK</name>
<proteinExistence type="predicted"/>
<reference evidence="2 3" key="1">
    <citation type="journal article" date="2019" name="Int. J. Syst. Evol. Microbiol.">
        <title>The Draft Whole-Genome Sequence of the Antibiotic Producer Empedobacter haloabium ATCC 31962 Provides Indications for Its Taxonomic Reclassification.</title>
        <authorList>
            <person name="Miess H."/>
            <person name="Arlt P."/>
            <person name="Apel A.K."/>
            <person name="Weber T."/>
            <person name="Nieselt K."/>
            <person name="Hanssen F."/>
            <person name="Czemmel S."/>
            <person name="Nahnsen S."/>
            <person name="Gross H."/>
        </authorList>
    </citation>
    <scope>NUCLEOTIDE SEQUENCE [LARGE SCALE GENOMIC DNA]</scope>
    <source>
        <strain evidence="2 3">ATCC 31962</strain>
    </source>
</reference>